<sequence length="351" mass="39823">MGPTLVIPLNHIFSFLQVDPVPSTSHRHDIVIHPPSFGVPWPTTFPAARQCRYWKLAILACEELVRDMRALRTQTNKRLPDWFSQSNAADPTSNHKERLLVDTSVSAAIYMAPNSAPERIQIIAQLFLLLWTHDVVDSIMQDLLSLSRKEKPGATLEMVPSLTFGSELLDDCHGLLRVVLAHFCTWVCFTREQQRTNFGDLRDYLDYRASDIAADTVSSCVRWGNRLDLQTAELASVQEVVNLAMDHIILVNDLFSFNREKNAAVEEGALFLNAVHYLEGVLGVHSPLAKDLTMQLVWDFESKVTAKIRHLRQCDRQYSAQWRYLDAMVEAAAGNLFFSLTSVRYGAKRHD</sequence>
<dbReference type="OrthoDB" id="3004402at2759"/>
<dbReference type="AlphaFoldDB" id="A0A1L9S4N4"/>
<evidence type="ECO:0000313" key="1">
    <source>
        <dbReference type="EMBL" id="OJJ42124.1"/>
    </source>
</evidence>
<organism evidence="1 2">
    <name type="scientific">Penicilliopsis zonata CBS 506.65</name>
    <dbReference type="NCBI Taxonomy" id="1073090"/>
    <lineage>
        <taxon>Eukaryota</taxon>
        <taxon>Fungi</taxon>
        <taxon>Dikarya</taxon>
        <taxon>Ascomycota</taxon>
        <taxon>Pezizomycotina</taxon>
        <taxon>Eurotiomycetes</taxon>
        <taxon>Eurotiomycetidae</taxon>
        <taxon>Eurotiales</taxon>
        <taxon>Aspergillaceae</taxon>
        <taxon>Penicilliopsis</taxon>
    </lineage>
</organism>
<dbReference type="InterPro" id="IPR008949">
    <property type="entry name" value="Isoprenoid_synthase_dom_sf"/>
</dbReference>
<dbReference type="Proteomes" id="UP000184188">
    <property type="component" value="Unassembled WGS sequence"/>
</dbReference>
<dbReference type="Gene3D" id="1.10.600.10">
    <property type="entry name" value="Farnesyl Diphosphate Synthase"/>
    <property type="match status" value="1"/>
</dbReference>
<name>A0A1L9S4N4_9EURO</name>
<protein>
    <recommendedName>
        <fullName evidence="3">Terpene synthase</fullName>
    </recommendedName>
</protein>
<reference evidence="2" key="1">
    <citation type="journal article" date="2017" name="Genome Biol.">
        <title>Comparative genomics reveals high biological diversity and specific adaptations in the industrially and medically important fungal genus Aspergillus.</title>
        <authorList>
            <person name="de Vries R.P."/>
            <person name="Riley R."/>
            <person name="Wiebenga A."/>
            <person name="Aguilar-Osorio G."/>
            <person name="Amillis S."/>
            <person name="Uchima C.A."/>
            <person name="Anderluh G."/>
            <person name="Asadollahi M."/>
            <person name="Askin M."/>
            <person name="Barry K."/>
            <person name="Battaglia E."/>
            <person name="Bayram O."/>
            <person name="Benocci T."/>
            <person name="Braus-Stromeyer S.A."/>
            <person name="Caldana C."/>
            <person name="Canovas D."/>
            <person name="Cerqueira G.C."/>
            <person name="Chen F."/>
            <person name="Chen W."/>
            <person name="Choi C."/>
            <person name="Clum A."/>
            <person name="Dos Santos R.A."/>
            <person name="Damasio A.R."/>
            <person name="Diallinas G."/>
            <person name="Emri T."/>
            <person name="Fekete E."/>
            <person name="Flipphi M."/>
            <person name="Freyberg S."/>
            <person name="Gallo A."/>
            <person name="Gournas C."/>
            <person name="Habgood R."/>
            <person name="Hainaut M."/>
            <person name="Harispe M.L."/>
            <person name="Henrissat B."/>
            <person name="Hilden K.S."/>
            <person name="Hope R."/>
            <person name="Hossain A."/>
            <person name="Karabika E."/>
            <person name="Karaffa L."/>
            <person name="Karanyi Z."/>
            <person name="Krasevec N."/>
            <person name="Kuo A."/>
            <person name="Kusch H."/>
            <person name="LaButti K."/>
            <person name="Lagendijk E.L."/>
            <person name="Lapidus A."/>
            <person name="Levasseur A."/>
            <person name="Lindquist E."/>
            <person name="Lipzen A."/>
            <person name="Logrieco A.F."/>
            <person name="MacCabe A."/>
            <person name="Maekelae M.R."/>
            <person name="Malavazi I."/>
            <person name="Melin P."/>
            <person name="Meyer V."/>
            <person name="Mielnichuk N."/>
            <person name="Miskei M."/>
            <person name="Molnar A.P."/>
            <person name="Mule G."/>
            <person name="Ngan C.Y."/>
            <person name="Orejas M."/>
            <person name="Orosz E."/>
            <person name="Ouedraogo J.P."/>
            <person name="Overkamp K.M."/>
            <person name="Park H.-S."/>
            <person name="Perrone G."/>
            <person name="Piumi F."/>
            <person name="Punt P.J."/>
            <person name="Ram A.F."/>
            <person name="Ramon A."/>
            <person name="Rauscher S."/>
            <person name="Record E."/>
            <person name="Riano-Pachon D.M."/>
            <person name="Robert V."/>
            <person name="Roehrig J."/>
            <person name="Ruller R."/>
            <person name="Salamov A."/>
            <person name="Salih N.S."/>
            <person name="Samson R.A."/>
            <person name="Sandor E."/>
            <person name="Sanguinetti M."/>
            <person name="Schuetze T."/>
            <person name="Sepcic K."/>
            <person name="Shelest E."/>
            <person name="Sherlock G."/>
            <person name="Sophianopoulou V."/>
            <person name="Squina F.M."/>
            <person name="Sun H."/>
            <person name="Susca A."/>
            <person name="Todd R.B."/>
            <person name="Tsang A."/>
            <person name="Unkles S.E."/>
            <person name="van de Wiele N."/>
            <person name="van Rossen-Uffink D."/>
            <person name="Oliveira J.V."/>
            <person name="Vesth T.C."/>
            <person name="Visser J."/>
            <person name="Yu J.-H."/>
            <person name="Zhou M."/>
            <person name="Andersen M.R."/>
            <person name="Archer D.B."/>
            <person name="Baker S.E."/>
            <person name="Benoit I."/>
            <person name="Brakhage A.A."/>
            <person name="Braus G.H."/>
            <person name="Fischer R."/>
            <person name="Frisvad J.C."/>
            <person name="Goldman G.H."/>
            <person name="Houbraken J."/>
            <person name="Oakley B."/>
            <person name="Pocsi I."/>
            <person name="Scazzocchio C."/>
            <person name="Seiboth B."/>
            <person name="vanKuyk P.A."/>
            <person name="Wortman J."/>
            <person name="Dyer P.S."/>
            <person name="Grigoriev I.V."/>
        </authorList>
    </citation>
    <scope>NUCLEOTIDE SEQUENCE [LARGE SCALE GENOMIC DNA]</scope>
    <source>
        <strain evidence="2">CBS 506.65</strain>
    </source>
</reference>
<dbReference type="GeneID" id="34607383"/>
<dbReference type="EMBL" id="KV878368">
    <property type="protein sequence ID" value="OJJ42124.1"/>
    <property type="molecule type" value="Genomic_DNA"/>
</dbReference>
<accession>A0A1L9S4N4</accession>
<dbReference type="VEuPathDB" id="FungiDB:ASPZODRAFT_105738"/>
<evidence type="ECO:0000313" key="2">
    <source>
        <dbReference type="Proteomes" id="UP000184188"/>
    </source>
</evidence>
<gene>
    <name evidence="1" type="ORF">ASPZODRAFT_105738</name>
</gene>
<dbReference type="RefSeq" id="XP_022576634.1">
    <property type="nucleotide sequence ID" value="XM_022720918.1"/>
</dbReference>
<proteinExistence type="predicted"/>
<keyword evidence="2" id="KW-1185">Reference proteome</keyword>
<dbReference type="SUPFAM" id="SSF48576">
    <property type="entry name" value="Terpenoid synthases"/>
    <property type="match status" value="1"/>
</dbReference>
<evidence type="ECO:0008006" key="3">
    <source>
        <dbReference type="Google" id="ProtNLM"/>
    </source>
</evidence>
<dbReference type="Pfam" id="PF19086">
    <property type="entry name" value="Terpene_syn_C_2"/>
    <property type="match status" value="1"/>
</dbReference>